<feature type="domain" description="Large ribosomal subunit protein uL11 C-terminal" evidence="9">
    <location>
        <begin position="104"/>
        <end position="173"/>
    </location>
</feature>
<evidence type="ECO:0000256" key="2">
    <source>
        <dbReference type="ARBA" id="ARBA00022980"/>
    </source>
</evidence>
<dbReference type="PANTHER" id="PTHR11661">
    <property type="entry name" value="60S RIBOSOMAL PROTEIN L12"/>
    <property type="match status" value="1"/>
</dbReference>
<feature type="domain" description="Large ribosomal subunit protein uL11 N-terminal" evidence="10">
    <location>
        <begin position="43"/>
        <end position="99"/>
    </location>
</feature>
<dbReference type="AlphaFoldDB" id="A0A8D2GMH9"/>
<dbReference type="InterPro" id="IPR036769">
    <property type="entry name" value="Ribosomal_uL11_C_sf"/>
</dbReference>
<comment type="subunit">
    <text evidence="7">Component of the large ribosomal subunit. Mature ribosomes consist of a small (40S) and a large (60S) subunit. The 40S subunit contains about 33 different proteins and 1 molecule of RNA (18S). The 60S subunit contains about 49 different proteins and 3 molecules of RNA (28S, 5.8S and 5S).</text>
</comment>
<dbReference type="Ensembl" id="ENSTGET00000044072.1">
    <property type="protein sequence ID" value="ENSTGEP00000037136.1"/>
    <property type="gene ID" value="ENSTGEG00000029552.1"/>
</dbReference>
<dbReference type="FunFam" id="3.30.1550.10:FF:000002">
    <property type="entry name" value="60S ribosomal protein L12"/>
    <property type="match status" value="1"/>
</dbReference>
<reference evidence="11" key="2">
    <citation type="submission" date="2025-08" db="UniProtKB">
        <authorList>
            <consortium name="Ensembl"/>
        </authorList>
    </citation>
    <scope>IDENTIFICATION</scope>
</reference>
<dbReference type="SUPFAM" id="SSF46906">
    <property type="entry name" value="Ribosomal protein L11, C-terminal domain"/>
    <property type="match status" value="1"/>
</dbReference>
<comment type="similarity">
    <text evidence="1 8">Belongs to the universal ribosomal protein uL11 family.</text>
</comment>
<dbReference type="PROSITE" id="PS00359">
    <property type="entry name" value="RIBOSOMAL_L11"/>
    <property type="match status" value="1"/>
</dbReference>
<dbReference type="Gene3D" id="1.10.10.250">
    <property type="entry name" value="Ribosomal protein L11, C-terminal domain"/>
    <property type="match status" value="1"/>
</dbReference>
<dbReference type="Pfam" id="PF00298">
    <property type="entry name" value="Ribosomal_L11"/>
    <property type="match status" value="1"/>
</dbReference>
<dbReference type="FunFam" id="1.10.10.250:FF:000002">
    <property type="entry name" value="60S ribosomal protein L12"/>
    <property type="match status" value="1"/>
</dbReference>
<sequence>AFRLSAQRRPRCNFLWPSRIWVHPTTAASTMWPKCDPNEIKVVYLRCTVGEVGAMSALAPKIGPLGLSPKKAGDDITKATGDWNGLRITVKLTIQNRQAQTEVVPSASTLIIKALKEPTRDRKKQENIQHSGNVTFDEIINIPRQMRHRPLARELTGTIKEILGTAQSVGCNVDGCHPHDIIDDINSGAVECPVS</sequence>
<dbReference type="InterPro" id="IPR020785">
    <property type="entry name" value="Ribosomal_uL11_CS"/>
</dbReference>
<dbReference type="Pfam" id="PF03946">
    <property type="entry name" value="Ribosomal_L11_N"/>
    <property type="match status" value="1"/>
</dbReference>
<organism evidence="11 12">
    <name type="scientific">Theropithecus gelada</name>
    <name type="common">Gelada baboon</name>
    <dbReference type="NCBI Taxonomy" id="9565"/>
    <lineage>
        <taxon>Eukaryota</taxon>
        <taxon>Metazoa</taxon>
        <taxon>Chordata</taxon>
        <taxon>Craniata</taxon>
        <taxon>Vertebrata</taxon>
        <taxon>Euteleostomi</taxon>
        <taxon>Mammalia</taxon>
        <taxon>Eutheria</taxon>
        <taxon>Euarchontoglires</taxon>
        <taxon>Primates</taxon>
        <taxon>Haplorrhini</taxon>
        <taxon>Catarrhini</taxon>
        <taxon>Cercopithecidae</taxon>
        <taxon>Cercopithecinae</taxon>
        <taxon>Theropithecus</taxon>
    </lineage>
</organism>
<dbReference type="SMART" id="SM00649">
    <property type="entry name" value="RL11"/>
    <property type="match status" value="1"/>
</dbReference>
<dbReference type="GO" id="GO:0022625">
    <property type="term" value="C:cytosolic large ribosomal subunit"/>
    <property type="evidence" value="ECO:0007669"/>
    <property type="project" value="TreeGrafter"/>
</dbReference>
<dbReference type="GO" id="GO:0003735">
    <property type="term" value="F:structural constituent of ribosome"/>
    <property type="evidence" value="ECO:0007669"/>
    <property type="project" value="InterPro"/>
</dbReference>
<evidence type="ECO:0000313" key="11">
    <source>
        <dbReference type="Ensembl" id="ENSTGEP00000037136.1"/>
    </source>
</evidence>
<accession>A0A8D2GMH9</accession>
<dbReference type="InterPro" id="IPR036796">
    <property type="entry name" value="Ribosomal_uL11_N_sf"/>
</dbReference>
<dbReference type="InterPro" id="IPR020784">
    <property type="entry name" value="Ribosomal_uL11_N"/>
</dbReference>
<evidence type="ECO:0000256" key="3">
    <source>
        <dbReference type="ARBA" id="ARBA00023274"/>
    </source>
</evidence>
<evidence type="ECO:0000259" key="10">
    <source>
        <dbReference type="Pfam" id="PF03946"/>
    </source>
</evidence>
<evidence type="ECO:0000256" key="4">
    <source>
        <dbReference type="ARBA" id="ARBA00035203"/>
    </source>
</evidence>
<comment type="function">
    <text evidence="6">Component of the large ribosomal subunit. The ribosome is a large ribonucleoprotein complex responsible for the synthesis of proteins in the cell. Binds directly to 26S ribosomal RNA.</text>
</comment>
<reference evidence="11" key="1">
    <citation type="submission" date="2018-05" db="EMBL/GenBank/DDBJ databases">
        <title>Whole genome of Theropithecus gelada.</title>
        <authorList>
            <person name="Chiou K.L."/>
            <person name="Snyder-Mackler N."/>
        </authorList>
    </citation>
    <scope>NUCLEOTIDE SEQUENCE [LARGE SCALE GENOMIC DNA]</scope>
</reference>
<evidence type="ECO:0000256" key="6">
    <source>
        <dbReference type="ARBA" id="ARBA00045484"/>
    </source>
</evidence>
<dbReference type="InterPro" id="IPR000911">
    <property type="entry name" value="Ribosomal_uL11"/>
</dbReference>
<protein>
    <recommendedName>
        <fullName evidence="4">Large ribosomal subunit protein uL11</fullName>
    </recommendedName>
    <alternativeName>
        <fullName evidence="5">60S ribosomal protein L12</fullName>
    </alternativeName>
</protein>
<dbReference type="InterPro" id="IPR020783">
    <property type="entry name" value="Ribosomal_uL11_C"/>
</dbReference>
<keyword evidence="3 8" id="KW-0687">Ribonucleoprotein</keyword>
<evidence type="ECO:0000256" key="7">
    <source>
        <dbReference type="ARBA" id="ARBA00046571"/>
    </source>
</evidence>
<dbReference type="GO" id="GO:0006412">
    <property type="term" value="P:translation"/>
    <property type="evidence" value="ECO:0007669"/>
    <property type="project" value="InterPro"/>
</dbReference>
<dbReference type="GO" id="GO:0070180">
    <property type="term" value="F:large ribosomal subunit rRNA binding"/>
    <property type="evidence" value="ECO:0007669"/>
    <property type="project" value="TreeGrafter"/>
</dbReference>
<keyword evidence="12" id="KW-1185">Reference proteome</keyword>
<evidence type="ECO:0000256" key="1">
    <source>
        <dbReference type="ARBA" id="ARBA00010537"/>
    </source>
</evidence>
<evidence type="ECO:0000313" key="12">
    <source>
        <dbReference type="Proteomes" id="UP000694411"/>
    </source>
</evidence>
<dbReference type="Gene3D" id="3.30.1550.10">
    <property type="entry name" value="Ribosomal protein L11/L12, N-terminal domain"/>
    <property type="match status" value="1"/>
</dbReference>
<evidence type="ECO:0000256" key="5">
    <source>
        <dbReference type="ARBA" id="ARBA00035320"/>
    </source>
</evidence>
<name>A0A8D2GMH9_THEGE</name>
<evidence type="ECO:0000256" key="8">
    <source>
        <dbReference type="RuleBase" id="RU003978"/>
    </source>
</evidence>
<dbReference type="Proteomes" id="UP000694411">
    <property type="component" value="Chromosome 4"/>
</dbReference>
<keyword evidence="2 8" id="KW-0689">Ribosomal protein</keyword>
<proteinExistence type="inferred from homology"/>
<dbReference type="SUPFAM" id="SSF54747">
    <property type="entry name" value="Ribosomal L11/L12e N-terminal domain"/>
    <property type="match status" value="1"/>
</dbReference>
<dbReference type="PANTHER" id="PTHR11661:SF2">
    <property type="entry name" value="LARGE RIBOSOMAL SUBUNIT PROTEIN UL11"/>
    <property type="match status" value="1"/>
</dbReference>
<reference evidence="11" key="3">
    <citation type="submission" date="2025-09" db="UniProtKB">
        <authorList>
            <consortium name="Ensembl"/>
        </authorList>
    </citation>
    <scope>IDENTIFICATION</scope>
</reference>
<dbReference type="HAMAP" id="MF_00736">
    <property type="entry name" value="Ribosomal_uL11"/>
    <property type="match status" value="1"/>
</dbReference>
<evidence type="ECO:0000259" key="9">
    <source>
        <dbReference type="Pfam" id="PF00298"/>
    </source>
</evidence>